<evidence type="ECO:0008006" key="3">
    <source>
        <dbReference type="Google" id="ProtNLM"/>
    </source>
</evidence>
<dbReference type="OrthoDB" id="5772781at2759"/>
<accession>A0A2B7YAU4</accession>
<evidence type="ECO:0000313" key="2">
    <source>
        <dbReference type="Proteomes" id="UP000223968"/>
    </source>
</evidence>
<protein>
    <recommendedName>
        <fullName evidence="3">Protein-ribulosamine 3-kinase</fullName>
    </recommendedName>
</protein>
<dbReference type="EMBL" id="PDNB01000005">
    <property type="protein sequence ID" value="PGH18219.1"/>
    <property type="molecule type" value="Genomic_DNA"/>
</dbReference>
<comment type="caution">
    <text evidence="1">The sequence shown here is derived from an EMBL/GenBank/DDBJ whole genome shotgun (WGS) entry which is preliminary data.</text>
</comment>
<dbReference type="Pfam" id="PF03881">
    <property type="entry name" value="Fructosamin_kin"/>
    <property type="match status" value="1"/>
</dbReference>
<evidence type="ECO:0000313" key="1">
    <source>
        <dbReference type="EMBL" id="PGH18219.1"/>
    </source>
</evidence>
<dbReference type="InterPro" id="IPR016477">
    <property type="entry name" value="Fructo-/Ketosamine-3-kinase"/>
</dbReference>
<dbReference type="Gene3D" id="3.90.1200.10">
    <property type="match status" value="1"/>
</dbReference>
<reference evidence="1 2" key="1">
    <citation type="submission" date="2017-10" db="EMBL/GenBank/DDBJ databases">
        <title>Comparative genomics in systemic dimorphic fungi from Ajellomycetaceae.</title>
        <authorList>
            <person name="Munoz J.F."/>
            <person name="Mcewen J.G."/>
            <person name="Clay O.K."/>
            <person name="Cuomo C.A."/>
        </authorList>
    </citation>
    <scope>NUCLEOTIDE SEQUENCE [LARGE SCALE GENOMIC DNA]</scope>
    <source>
        <strain evidence="1 2">UAMH5409</strain>
    </source>
</reference>
<dbReference type="AlphaFoldDB" id="A0A2B7YAU4"/>
<dbReference type="Proteomes" id="UP000223968">
    <property type="component" value="Unassembled WGS sequence"/>
</dbReference>
<organism evidence="1 2">
    <name type="scientific">Helicocarpus griseus UAMH5409</name>
    <dbReference type="NCBI Taxonomy" id="1447875"/>
    <lineage>
        <taxon>Eukaryota</taxon>
        <taxon>Fungi</taxon>
        <taxon>Dikarya</taxon>
        <taxon>Ascomycota</taxon>
        <taxon>Pezizomycotina</taxon>
        <taxon>Eurotiomycetes</taxon>
        <taxon>Eurotiomycetidae</taxon>
        <taxon>Onygenales</taxon>
        <taxon>Ajellomycetaceae</taxon>
        <taxon>Helicocarpus</taxon>
    </lineage>
</organism>
<gene>
    <name evidence="1" type="ORF">AJ79_00557</name>
</gene>
<name>A0A2B7YAU4_9EURO</name>
<sequence length="106" mass="12105">MIDELPDMQKFCATLARMHRDSIPLSSNGKFGFHVVTYHGDKPRDVTWCDTWGQMFANSMKRRVQQERDAQGPSNELDQLLPALFEKIIPGSSGICTREIIQSSQY</sequence>
<keyword evidence="2" id="KW-1185">Reference proteome</keyword>
<proteinExistence type="predicted"/>